<dbReference type="GO" id="GO:0016020">
    <property type="term" value="C:membrane"/>
    <property type="evidence" value="ECO:0007669"/>
    <property type="project" value="InterPro"/>
</dbReference>
<dbReference type="EMBL" id="QRAO01000002">
    <property type="protein sequence ID" value="RDK86994.1"/>
    <property type="molecule type" value="Genomic_DNA"/>
</dbReference>
<dbReference type="CDD" id="cd16917">
    <property type="entry name" value="HATPase_UhpB-NarQ-NarX-like"/>
    <property type="match status" value="1"/>
</dbReference>
<evidence type="ECO:0000259" key="4">
    <source>
        <dbReference type="PROSITE" id="PS50109"/>
    </source>
</evidence>
<dbReference type="SMART" id="SM00387">
    <property type="entry name" value="HATPase_c"/>
    <property type="match status" value="1"/>
</dbReference>
<gene>
    <name evidence="5" type="ORF">C8D94_102172</name>
</gene>
<dbReference type="Gene3D" id="1.20.5.1930">
    <property type="match status" value="1"/>
</dbReference>
<comment type="caution">
    <text evidence="5">The sequence shown here is derived from an EMBL/GenBank/DDBJ whole genome shotgun (WGS) entry which is preliminary data.</text>
</comment>
<accession>A0A370QF46</accession>
<dbReference type="GO" id="GO:0046983">
    <property type="term" value="F:protein dimerization activity"/>
    <property type="evidence" value="ECO:0007669"/>
    <property type="project" value="InterPro"/>
</dbReference>
<keyword evidence="2" id="KW-0175">Coiled coil</keyword>
<evidence type="ECO:0000256" key="1">
    <source>
        <dbReference type="ARBA" id="ARBA00022553"/>
    </source>
</evidence>
<keyword evidence="3" id="KW-0812">Transmembrane</keyword>
<dbReference type="InterPro" id="IPR011123">
    <property type="entry name" value="Y_Y_Y"/>
</dbReference>
<dbReference type="RefSeq" id="WP_115123210.1">
    <property type="nucleotide sequence ID" value="NZ_QRAO01000002.1"/>
</dbReference>
<dbReference type="InterPro" id="IPR015943">
    <property type="entry name" value="WD40/YVTN_repeat-like_dom_sf"/>
</dbReference>
<feature type="coiled-coil region" evidence="2">
    <location>
        <begin position="875"/>
        <end position="902"/>
    </location>
</feature>
<sequence>MRVLKPIFLILFFLSEIISAQSTYEFQHFGVDDGLSQVSVYAIAEDEQGHIWFATHKGLNRFDGSHFTLFESPLDTINNGLVHNEVGHTIEDSEGFIWITTRKGLSKYDPRTLYFTNFTRAGICENCLLRQHTVFLKEVGEHIYIGTNSGLSRIHKKTHRIISWPYGEGKEKGPMKTAIREIELLDDGRLAIISNVGISLFNPKNESFSHITMAQGLPENKLQSIYRDRKGNYWIGCETMGLLRLIGSWDNPSFAHYPPVPQEGPSHGFIYEITEDKNGILWLATFNGITLFDTKQETFRYIHHDPNRRGSISSNQVFDIHRDKHERMWVATISGVNLYDPYLNQFQLLDNLKENGKGLSSNKTFSVFEDSKGYLWVGNYENGLTVIPPKDTDVPNLFITQGEGPKKLSGPQVLSITEDGKGRLWLATFNGINIIDWPDRSTNGYSISKLDLSSVSNNPHLSQYTYFVKKGDDGTMYVGTHGAGLIKIGPEGNLKQYSWESKPKGILENVILSMEIDDKGRLWLGTSIMGFAMIENPEEQDSFKRLPGNAVVSSEGIHSILTKEKDKLLMATGVGIFQFEDKEELFSTQAPKYAQFTEEDGLSDNVIYDVVQTDGLQYWISTGSGLTRWNSKSNTLTPFTKTLANKSMDFNLGATHFTKDSTLYVGSTSGLVSFKPSNVYSNPVPPNVYFSEVRILNEAVPIGRTKSNGQKFTLPRALPFMDKIILQPKHKIFSVHLGSVNHTLPSLTEFAYKLDGFDKEWTYTQNPIITRSNLDPDTYTLFAKAANNDGIWGNTTTLQIEILPPWYRTWWAYILFALLVAGAIYVLLKLRLQQERRVELARAQERDMFRKRSSRDFHDEAGTKITRISLITELARLENTENKELQQHLSQIEENLQDLNSGMRDFIWTLDPTKDNAYDTLIRYTEFAGSFCEMANVKFQSEEISEDLKRKEFNMAERRHLLMILKEATNNCIKHGNPTIIHFRTSHKPGKLILKLKDNGKGFNTANQTNGNGLNNMQERTNALGGALKIASKTNGGTTLTLTLETTRLGN</sequence>
<dbReference type="SUPFAM" id="SSF63829">
    <property type="entry name" value="Calcium-dependent phosphotriesterase"/>
    <property type="match status" value="3"/>
</dbReference>
<reference evidence="5 6" key="1">
    <citation type="submission" date="2018-07" db="EMBL/GenBank/DDBJ databases">
        <title>Genomic Encyclopedia of Type Strains, Phase IV (KMG-IV): sequencing the most valuable type-strain genomes for metagenomic binning, comparative biology and taxonomic classification.</title>
        <authorList>
            <person name="Goeker M."/>
        </authorList>
    </citation>
    <scope>NUCLEOTIDE SEQUENCE [LARGE SCALE GENOMIC DNA]</scope>
    <source>
        <strain evidence="5 6">DSM 101478</strain>
    </source>
</reference>
<dbReference type="Gene3D" id="2.60.40.10">
    <property type="entry name" value="Immunoglobulins"/>
    <property type="match status" value="1"/>
</dbReference>
<protein>
    <submittedName>
        <fullName evidence="5">Two component regulator with propeller domain</fullName>
    </submittedName>
</protein>
<dbReference type="PROSITE" id="PS50109">
    <property type="entry name" value="HIS_KIN"/>
    <property type="match status" value="1"/>
</dbReference>
<dbReference type="SUPFAM" id="SSF55874">
    <property type="entry name" value="ATPase domain of HSP90 chaperone/DNA topoisomerase II/histidine kinase"/>
    <property type="match status" value="1"/>
</dbReference>
<dbReference type="InterPro" id="IPR011110">
    <property type="entry name" value="Reg_prop"/>
</dbReference>
<dbReference type="InterPro" id="IPR005467">
    <property type="entry name" value="His_kinase_dom"/>
</dbReference>
<dbReference type="Pfam" id="PF07494">
    <property type="entry name" value="Reg_prop"/>
    <property type="match status" value="5"/>
</dbReference>
<dbReference type="Pfam" id="PF07495">
    <property type="entry name" value="Y_Y_Y"/>
    <property type="match status" value="1"/>
</dbReference>
<dbReference type="Proteomes" id="UP000255317">
    <property type="component" value="Unassembled WGS sequence"/>
</dbReference>
<dbReference type="InterPro" id="IPR003594">
    <property type="entry name" value="HATPase_dom"/>
</dbReference>
<evidence type="ECO:0000256" key="2">
    <source>
        <dbReference type="SAM" id="Coils"/>
    </source>
</evidence>
<keyword evidence="3" id="KW-0472">Membrane</keyword>
<keyword evidence="1" id="KW-0597">Phosphoprotein</keyword>
<keyword evidence="6" id="KW-1185">Reference proteome</keyword>
<dbReference type="InterPro" id="IPR011712">
    <property type="entry name" value="Sig_transdc_His_kin_sub3_dim/P"/>
</dbReference>
<dbReference type="Gene3D" id="3.30.565.10">
    <property type="entry name" value="Histidine kinase-like ATPase, C-terminal domain"/>
    <property type="match status" value="1"/>
</dbReference>
<dbReference type="GO" id="GO:0000155">
    <property type="term" value="F:phosphorelay sensor kinase activity"/>
    <property type="evidence" value="ECO:0007669"/>
    <property type="project" value="InterPro"/>
</dbReference>
<feature type="domain" description="Histidine kinase" evidence="4">
    <location>
        <begin position="856"/>
        <end position="1048"/>
    </location>
</feature>
<evidence type="ECO:0000313" key="5">
    <source>
        <dbReference type="EMBL" id="RDK86994.1"/>
    </source>
</evidence>
<evidence type="ECO:0000313" key="6">
    <source>
        <dbReference type="Proteomes" id="UP000255317"/>
    </source>
</evidence>
<name>A0A370QF46_9FLAO</name>
<dbReference type="Pfam" id="PF02518">
    <property type="entry name" value="HATPase_c"/>
    <property type="match status" value="1"/>
</dbReference>
<dbReference type="AlphaFoldDB" id="A0A370QF46"/>
<dbReference type="Gene3D" id="2.130.10.10">
    <property type="entry name" value="YVTN repeat-like/Quinoprotein amine dehydrogenase"/>
    <property type="match status" value="3"/>
</dbReference>
<evidence type="ECO:0000256" key="3">
    <source>
        <dbReference type="SAM" id="Phobius"/>
    </source>
</evidence>
<dbReference type="PANTHER" id="PTHR43547:SF2">
    <property type="entry name" value="HYBRID SIGNAL TRANSDUCTION HISTIDINE KINASE C"/>
    <property type="match status" value="1"/>
</dbReference>
<feature type="transmembrane region" description="Helical" evidence="3">
    <location>
        <begin position="810"/>
        <end position="828"/>
    </location>
</feature>
<dbReference type="InterPro" id="IPR013783">
    <property type="entry name" value="Ig-like_fold"/>
</dbReference>
<proteinExistence type="predicted"/>
<dbReference type="InterPro" id="IPR036890">
    <property type="entry name" value="HATPase_C_sf"/>
</dbReference>
<keyword evidence="3" id="KW-1133">Transmembrane helix</keyword>
<dbReference type="Pfam" id="PF07730">
    <property type="entry name" value="HisKA_3"/>
    <property type="match status" value="1"/>
</dbReference>
<dbReference type="OrthoDB" id="9809670at2"/>
<organism evidence="5 6">
    <name type="scientific">Marinirhabdus gelatinilytica</name>
    <dbReference type="NCBI Taxonomy" id="1703343"/>
    <lineage>
        <taxon>Bacteria</taxon>
        <taxon>Pseudomonadati</taxon>
        <taxon>Bacteroidota</taxon>
        <taxon>Flavobacteriia</taxon>
        <taxon>Flavobacteriales</taxon>
        <taxon>Flavobacteriaceae</taxon>
    </lineage>
</organism>
<dbReference type="PANTHER" id="PTHR43547">
    <property type="entry name" value="TWO-COMPONENT HISTIDINE KINASE"/>
    <property type="match status" value="1"/>
</dbReference>